<evidence type="ECO:0000313" key="6">
    <source>
        <dbReference type="EMBL" id="MDP5225735.1"/>
    </source>
</evidence>
<evidence type="ECO:0000256" key="2">
    <source>
        <dbReference type="ARBA" id="ARBA00022692"/>
    </source>
</evidence>
<dbReference type="RefSeq" id="WP_305994776.1">
    <property type="nucleotide sequence ID" value="NZ_JAVALS010000001.1"/>
</dbReference>
<protein>
    <submittedName>
        <fullName evidence="6">DoxX family protein</fullName>
    </submittedName>
</protein>
<evidence type="ECO:0000313" key="7">
    <source>
        <dbReference type="Proteomes" id="UP001232725"/>
    </source>
</evidence>
<evidence type="ECO:0000256" key="1">
    <source>
        <dbReference type="ARBA" id="ARBA00004141"/>
    </source>
</evidence>
<organism evidence="6 7">
    <name type="scientific">Arthrobacter horti</name>
    <dbReference type="NCBI Taxonomy" id="3068273"/>
    <lineage>
        <taxon>Bacteria</taxon>
        <taxon>Bacillati</taxon>
        <taxon>Actinomycetota</taxon>
        <taxon>Actinomycetes</taxon>
        <taxon>Micrococcales</taxon>
        <taxon>Micrococcaceae</taxon>
        <taxon>Arthrobacter</taxon>
    </lineage>
</organism>
<name>A0ABT9IJF5_9MICC</name>
<keyword evidence="7" id="KW-1185">Reference proteome</keyword>
<proteinExistence type="predicted"/>
<dbReference type="Proteomes" id="UP001232725">
    <property type="component" value="Unassembled WGS sequence"/>
</dbReference>
<dbReference type="InterPro" id="IPR032808">
    <property type="entry name" value="DoxX"/>
</dbReference>
<feature type="transmembrane region" description="Helical" evidence="5">
    <location>
        <begin position="100"/>
        <end position="119"/>
    </location>
</feature>
<evidence type="ECO:0000256" key="4">
    <source>
        <dbReference type="ARBA" id="ARBA00023136"/>
    </source>
</evidence>
<sequence length="121" mass="12683">MLALIIVTWVLSGLLALANLMAGGMKILKPHGGDRPMPTLAGYSDAQVRWIGIAEVLGALGLILPPLTGIATFLAPLAALGLALIQFLAVFAHRRHGEKFVPNIVMMLIGIAIAVLRLLGA</sequence>
<comment type="caution">
    <text evidence="6">The sequence shown here is derived from an EMBL/GenBank/DDBJ whole genome shotgun (WGS) entry which is preliminary data.</text>
</comment>
<gene>
    <name evidence="6" type="ORF">Q9R02_01020</name>
</gene>
<keyword evidence="4 5" id="KW-0472">Membrane</keyword>
<feature type="transmembrane region" description="Helical" evidence="5">
    <location>
        <begin position="71"/>
        <end position="94"/>
    </location>
</feature>
<comment type="subcellular location">
    <subcellularLocation>
        <location evidence="1">Membrane</location>
        <topology evidence="1">Multi-pass membrane protein</topology>
    </subcellularLocation>
</comment>
<dbReference type="EMBL" id="JAVALS010000001">
    <property type="protein sequence ID" value="MDP5225735.1"/>
    <property type="molecule type" value="Genomic_DNA"/>
</dbReference>
<evidence type="ECO:0000256" key="3">
    <source>
        <dbReference type="ARBA" id="ARBA00022989"/>
    </source>
</evidence>
<keyword evidence="2 5" id="KW-0812">Transmembrane</keyword>
<dbReference type="Pfam" id="PF13564">
    <property type="entry name" value="DoxX_2"/>
    <property type="match status" value="1"/>
</dbReference>
<accession>A0ABT9IJF5</accession>
<keyword evidence="3 5" id="KW-1133">Transmembrane helix</keyword>
<evidence type="ECO:0000256" key="5">
    <source>
        <dbReference type="SAM" id="Phobius"/>
    </source>
</evidence>
<reference evidence="6 7" key="1">
    <citation type="submission" date="2023-08" db="EMBL/GenBank/DDBJ databases">
        <title>Arthrobacter horti sp. nov., isolated from forest soil.</title>
        <authorList>
            <person name="Park M."/>
        </authorList>
    </citation>
    <scope>NUCLEOTIDE SEQUENCE [LARGE SCALE GENOMIC DNA]</scope>
    <source>
        <strain evidence="6 7">YJM1</strain>
    </source>
</reference>